<keyword evidence="3" id="KW-0548">Nucleotidyltransferase</keyword>
<reference evidence="3 4" key="1">
    <citation type="journal article" date="2021" name="Elife">
        <title>Chloroplast acquisition without the gene transfer in kleptoplastic sea slugs, Plakobranchus ocellatus.</title>
        <authorList>
            <person name="Maeda T."/>
            <person name="Takahashi S."/>
            <person name="Yoshida T."/>
            <person name="Shimamura S."/>
            <person name="Takaki Y."/>
            <person name="Nagai Y."/>
            <person name="Toyoda A."/>
            <person name="Suzuki Y."/>
            <person name="Arimoto A."/>
            <person name="Ishii H."/>
            <person name="Satoh N."/>
            <person name="Nishiyama T."/>
            <person name="Hasebe M."/>
            <person name="Maruyama T."/>
            <person name="Minagawa J."/>
            <person name="Obokata J."/>
            <person name="Shigenobu S."/>
        </authorList>
    </citation>
    <scope>NUCLEOTIDE SEQUENCE [LARGE SCALE GENOMIC DNA]</scope>
</reference>
<dbReference type="PANTHER" id="PTHR33050:SF7">
    <property type="entry name" value="RIBONUCLEASE H"/>
    <property type="match status" value="1"/>
</dbReference>
<keyword evidence="3" id="KW-0695">RNA-directed DNA polymerase</keyword>
<dbReference type="GO" id="GO:0003676">
    <property type="term" value="F:nucleic acid binding"/>
    <property type="evidence" value="ECO:0007669"/>
    <property type="project" value="InterPro"/>
</dbReference>
<feature type="domain" description="RNase H type-1" evidence="2">
    <location>
        <begin position="530"/>
        <end position="604"/>
    </location>
</feature>
<comment type="caution">
    <text evidence="3">The sequence shown here is derived from an EMBL/GenBank/DDBJ whole genome shotgun (WGS) entry which is preliminary data.</text>
</comment>
<dbReference type="InterPro" id="IPR043128">
    <property type="entry name" value="Rev_trsase/Diguanyl_cyclase"/>
</dbReference>
<evidence type="ECO:0000256" key="1">
    <source>
        <dbReference type="SAM" id="MobiDB-lite"/>
    </source>
</evidence>
<name>A0AAV4GXG3_9GAST</name>
<dbReference type="AlphaFoldDB" id="A0AAV4GXG3"/>
<organism evidence="3 4">
    <name type="scientific">Elysia marginata</name>
    <dbReference type="NCBI Taxonomy" id="1093978"/>
    <lineage>
        <taxon>Eukaryota</taxon>
        <taxon>Metazoa</taxon>
        <taxon>Spiralia</taxon>
        <taxon>Lophotrochozoa</taxon>
        <taxon>Mollusca</taxon>
        <taxon>Gastropoda</taxon>
        <taxon>Heterobranchia</taxon>
        <taxon>Euthyneura</taxon>
        <taxon>Panpulmonata</taxon>
        <taxon>Sacoglossa</taxon>
        <taxon>Placobranchoidea</taxon>
        <taxon>Plakobranchidae</taxon>
        <taxon>Elysia</taxon>
    </lineage>
</organism>
<dbReference type="SUPFAM" id="SSF56672">
    <property type="entry name" value="DNA/RNA polymerases"/>
    <property type="match status" value="1"/>
</dbReference>
<dbReference type="Gene3D" id="3.10.10.10">
    <property type="entry name" value="HIV Type 1 Reverse Transcriptase, subunit A, domain 1"/>
    <property type="match status" value="1"/>
</dbReference>
<feature type="compositionally biased region" description="Polar residues" evidence="1">
    <location>
        <begin position="15"/>
        <end position="27"/>
    </location>
</feature>
<protein>
    <submittedName>
        <fullName evidence="3">Reverse transcriptase/ribonuclease h/methyltransferase</fullName>
    </submittedName>
</protein>
<dbReference type="InterPro" id="IPR012337">
    <property type="entry name" value="RNaseH-like_sf"/>
</dbReference>
<dbReference type="GO" id="GO:0003964">
    <property type="term" value="F:RNA-directed DNA polymerase activity"/>
    <property type="evidence" value="ECO:0007669"/>
    <property type="project" value="UniProtKB-KW"/>
</dbReference>
<dbReference type="EMBL" id="BMAT01005276">
    <property type="protein sequence ID" value="GFR90208.1"/>
    <property type="molecule type" value="Genomic_DNA"/>
</dbReference>
<proteinExistence type="predicted"/>
<dbReference type="InterPro" id="IPR043502">
    <property type="entry name" value="DNA/RNA_pol_sf"/>
</dbReference>
<dbReference type="PANTHER" id="PTHR33050">
    <property type="entry name" value="REVERSE TRANSCRIPTASE DOMAIN-CONTAINING PROTEIN"/>
    <property type="match status" value="1"/>
</dbReference>
<accession>A0AAV4GXG3</accession>
<dbReference type="InterPro" id="IPR036397">
    <property type="entry name" value="RNaseH_sf"/>
</dbReference>
<dbReference type="Gene3D" id="3.30.70.270">
    <property type="match status" value="1"/>
</dbReference>
<dbReference type="InterPro" id="IPR002156">
    <property type="entry name" value="RNaseH_domain"/>
</dbReference>
<sequence length="664" mass="75453">MEEMITTKISEALTDLNTKNQTTNAPTSKVDDASSPSSAKKQKLSSGLIDLYNEDEEDIDVTGDDGDDYGDKDVEYFASFFKNSKASSDLKSVYFKSLDLVTLLIATFTNTSRKRQDACKYVLDPRFKSLRNDASASDGLLFGPDFQKLLREVTENSKISPFAPGVLKNSSTLLSRRRGGGRFTRGQSYWRGSQGRTGIHGQLPRLTRTSQIPKQGQCNALRQKSLDLVPRTNLPPTTVEVNVSDKIVSINDACIQLPSLVNTEDNYVAGKLSQHIDEWKRFTSDSWVLEQVVGIKVEFINQTPPPVGKGRLREYCFNRLDRQDLQSAILDLEKFQIVHRVRDTDGQFLSNIMGRRKKDGSMRCILNLSKLNDYIVYDKFKLETLNHAVRLMRPKCWFGSVDIFNAYYAFLLHPPNRLYFWFQFQVAVSPGVEYGVNFYSRLEILRNRALRLSAGQWDSYIPVCSIMREDLSWWIHNVDTVSKAADPHPFTVTIYSGASSEKGWGGECNGRTATGTWNAEELGIHINCKELLAALFCLKSFVKTGGQHVRLFTDNATTVACINRRGSTTRNLNDLMREMCQWCIENDNRVTAIHIPGKDNLVADRESRLDKREIEWQLNKDVFRKLDAMFGPFEIDLFASRLNNQVPKYISWKCDPDAWAVDAM</sequence>
<dbReference type="Pfam" id="PF13456">
    <property type="entry name" value="RVT_3"/>
    <property type="match status" value="1"/>
</dbReference>
<keyword evidence="4" id="KW-1185">Reference proteome</keyword>
<dbReference type="SUPFAM" id="SSF53098">
    <property type="entry name" value="Ribonuclease H-like"/>
    <property type="match status" value="1"/>
</dbReference>
<evidence type="ECO:0000313" key="3">
    <source>
        <dbReference type="EMBL" id="GFR90208.1"/>
    </source>
</evidence>
<keyword evidence="3" id="KW-0808">Transferase</keyword>
<gene>
    <name evidence="3" type="ORF">ElyMa_002561600</name>
</gene>
<feature type="region of interest" description="Disordered" evidence="1">
    <location>
        <begin position="1"/>
        <end position="45"/>
    </location>
</feature>
<dbReference type="CDD" id="cd09275">
    <property type="entry name" value="RNase_HI_RT_DIRS1"/>
    <property type="match status" value="1"/>
</dbReference>
<dbReference type="GO" id="GO:0004523">
    <property type="term" value="F:RNA-DNA hybrid ribonuclease activity"/>
    <property type="evidence" value="ECO:0007669"/>
    <property type="project" value="InterPro"/>
</dbReference>
<dbReference type="Proteomes" id="UP000762676">
    <property type="component" value="Unassembled WGS sequence"/>
</dbReference>
<dbReference type="Gene3D" id="3.30.420.10">
    <property type="entry name" value="Ribonuclease H-like superfamily/Ribonuclease H"/>
    <property type="match status" value="1"/>
</dbReference>
<dbReference type="InterPro" id="IPR052055">
    <property type="entry name" value="Hepadnavirus_pol/RT"/>
</dbReference>
<evidence type="ECO:0000313" key="4">
    <source>
        <dbReference type="Proteomes" id="UP000762676"/>
    </source>
</evidence>
<evidence type="ECO:0000259" key="2">
    <source>
        <dbReference type="Pfam" id="PF13456"/>
    </source>
</evidence>